<keyword evidence="6 7" id="KW-0472">Membrane</keyword>
<evidence type="ECO:0000256" key="2">
    <source>
        <dbReference type="ARBA" id="ARBA00022448"/>
    </source>
</evidence>
<dbReference type="AlphaFoldDB" id="A0A7T8BAV9"/>
<feature type="transmembrane region" description="Helical" evidence="7">
    <location>
        <begin position="133"/>
        <end position="157"/>
    </location>
</feature>
<evidence type="ECO:0000256" key="6">
    <source>
        <dbReference type="ARBA" id="ARBA00023136"/>
    </source>
</evidence>
<feature type="transmembrane region" description="Helical" evidence="7">
    <location>
        <begin position="12"/>
        <end position="30"/>
    </location>
</feature>
<dbReference type="PANTHER" id="PTHR43549:SF3">
    <property type="entry name" value="MULTIDRUG RESISTANCE PROTEIN YPNP-RELATED"/>
    <property type="match status" value="1"/>
</dbReference>
<keyword evidence="4 7" id="KW-0812">Transmembrane</keyword>
<dbReference type="InterPro" id="IPR052031">
    <property type="entry name" value="Membrane_Transporter-Flippase"/>
</dbReference>
<keyword evidence="2" id="KW-0813">Transport</keyword>
<dbReference type="KEGG" id="bhc:JFL75_16770"/>
<dbReference type="GO" id="GO:0015297">
    <property type="term" value="F:antiporter activity"/>
    <property type="evidence" value="ECO:0007669"/>
    <property type="project" value="InterPro"/>
</dbReference>
<dbReference type="GO" id="GO:0042910">
    <property type="term" value="F:xenobiotic transmembrane transporter activity"/>
    <property type="evidence" value="ECO:0007669"/>
    <property type="project" value="InterPro"/>
</dbReference>
<sequence length="196" mass="21398">MKDLTEGSESKLIILFALPMLIGNVFQQFYNMVDSWVVGRYVGTEALAAVGASFPVVFLMVSLAMGISMGANVLIAQFYGAKDRGRVKATIDTTYITLIAASIILTVLGLLLVDTILRFLRVPEDVMGQAARYLRIVLIGLFLTFGYNVVGAILRGLGDSLTPLYVLIIATLVNVILDLVFVRVFGWGWTASRGQR</sequence>
<feature type="transmembrane region" description="Helical" evidence="7">
    <location>
        <begin position="95"/>
        <end position="113"/>
    </location>
</feature>
<evidence type="ECO:0000256" key="5">
    <source>
        <dbReference type="ARBA" id="ARBA00022989"/>
    </source>
</evidence>
<organism evidence="8 9">
    <name type="scientific">Breznakiella homolactica</name>
    <dbReference type="NCBI Taxonomy" id="2798577"/>
    <lineage>
        <taxon>Bacteria</taxon>
        <taxon>Pseudomonadati</taxon>
        <taxon>Spirochaetota</taxon>
        <taxon>Spirochaetia</taxon>
        <taxon>Spirochaetales</taxon>
        <taxon>Breznakiellaceae</taxon>
        <taxon>Breznakiella</taxon>
    </lineage>
</organism>
<dbReference type="RefSeq" id="WP_215625874.1">
    <property type="nucleotide sequence ID" value="NZ_CP067089.2"/>
</dbReference>
<evidence type="ECO:0000256" key="4">
    <source>
        <dbReference type="ARBA" id="ARBA00022692"/>
    </source>
</evidence>
<accession>A0A7T8BAV9</accession>
<evidence type="ECO:0000256" key="1">
    <source>
        <dbReference type="ARBA" id="ARBA00004651"/>
    </source>
</evidence>
<evidence type="ECO:0000313" key="8">
    <source>
        <dbReference type="EMBL" id="QQO08568.1"/>
    </source>
</evidence>
<dbReference type="EMBL" id="CP067089">
    <property type="protein sequence ID" value="QQO08568.1"/>
    <property type="molecule type" value="Genomic_DNA"/>
</dbReference>
<protein>
    <recommendedName>
        <fullName evidence="10">MATE family efflux transporter</fullName>
    </recommendedName>
</protein>
<comment type="subcellular location">
    <subcellularLocation>
        <location evidence="1">Cell membrane</location>
        <topology evidence="1">Multi-pass membrane protein</topology>
    </subcellularLocation>
</comment>
<evidence type="ECO:0000256" key="3">
    <source>
        <dbReference type="ARBA" id="ARBA00022475"/>
    </source>
</evidence>
<dbReference type="PANTHER" id="PTHR43549">
    <property type="entry name" value="MULTIDRUG RESISTANCE PROTEIN YPNP-RELATED"/>
    <property type="match status" value="1"/>
</dbReference>
<dbReference type="GO" id="GO:0005886">
    <property type="term" value="C:plasma membrane"/>
    <property type="evidence" value="ECO:0007669"/>
    <property type="project" value="UniProtKB-SubCell"/>
</dbReference>
<proteinExistence type="predicted"/>
<feature type="transmembrane region" description="Helical" evidence="7">
    <location>
        <begin position="50"/>
        <end position="75"/>
    </location>
</feature>
<keyword evidence="5 7" id="KW-1133">Transmembrane helix</keyword>
<dbReference type="Proteomes" id="UP000595917">
    <property type="component" value="Chromosome"/>
</dbReference>
<evidence type="ECO:0008006" key="10">
    <source>
        <dbReference type="Google" id="ProtNLM"/>
    </source>
</evidence>
<evidence type="ECO:0000313" key="9">
    <source>
        <dbReference type="Proteomes" id="UP000595917"/>
    </source>
</evidence>
<keyword evidence="3" id="KW-1003">Cell membrane</keyword>
<dbReference type="InterPro" id="IPR002528">
    <property type="entry name" value="MATE_fam"/>
</dbReference>
<keyword evidence="9" id="KW-1185">Reference proteome</keyword>
<gene>
    <name evidence="8" type="ORF">JFL75_16770</name>
</gene>
<name>A0A7T8BAV9_9SPIR</name>
<reference evidence="8" key="1">
    <citation type="submission" date="2021-01" db="EMBL/GenBank/DDBJ databases">
        <title>Description of Breznakiella homolactica.</title>
        <authorList>
            <person name="Song Y."/>
            <person name="Brune A."/>
        </authorList>
    </citation>
    <scope>NUCLEOTIDE SEQUENCE</scope>
    <source>
        <strain evidence="8">RmG30</strain>
    </source>
</reference>
<dbReference type="Pfam" id="PF01554">
    <property type="entry name" value="MatE"/>
    <property type="match status" value="1"/>
</dbReference>
<feature type="transmembrane region" description="Helical" evidence="7">
    <location>
        <begin position="164"/>
        <end position="186"/>
    </location>
</feature>
<evidence type="ECO:0000256" key="7">
    <source>
        <dbReference type="SAM" id="Phobius"/>
    </source>
</evidence>